<keyword evidence="5 6" id="KW-0472">Membrane</keyword>
<evidence type="ECO:0000256" key="2">
    <source>
        <dbReference type="ARBA" id="ARBA00007362"/>
    </source>
</evidence>
<feature type="transmembrane region" description="Helical" evidence="6">
    <location>
        <begin position="202"/>
        <end position="224"/>
    </location>
</feature>
<evidence type="ECO:0000256" key="1">
    <source>
        <dbReference type="ARBA" id="ARBA00004141"/>
    </source>
</evidence>
<protein>
    <submittedName>
        <fullName evidence="8">DMT family transporter</fullName>
    </submittedName>
</protein>
<comment type="subcellular location">
    <subcellularLocation>
        <location evidence="1">Membrane</location>
        <topology evidence="1">Multi-pass membrane protein</topology>
    </subcellularLocation>
</comment>
<evidence type="ECO:0000259" key="7">
    <source>
        <dbReference type="Pfam" id="PF00892"/>
    </source>
</evidence>
<dbReference type="EMBL" id="JASGBQ010000001">
    <property type="protein sequence ID" value="MDI9240873.1"/>
    <property type="molecule type" value="Genomic_DNA"/>
</dbReference>
<organism evidence="8 9">
    <name type="scientific">Fusibacillus kribbianus</name>
    <dbReference type="NCBI Taxonomy" id="3044208"/>
    <lineage>
        <taxon>Bacteria</taxon>
        <taxon>Bacillati</taxon>
        <taxon>Bacillota</taxon>
        <taxon>Clostridia</taxon>
        <taxon>Lachnospirales</taxon>
        <taxon>Lachnospiraceae</taxon>
        <taxon>Fusibacillus</taxon>
    </lineage>
</organism>
<feature type="transmembrane region" description="Helical" evidence="6">
    <location>
        <begin position="123"/>
        <end position="141"/>
    </location>
</feature>
<feature type="transmembrane region" description="Helical" evidence="6">
    <location>
        <begin position="97"/>
        <end position="114"/>
    </location>
</feature>
<comment type="caution">
    <text evidence="8">The sequence shown here is derived from an EMBL/GenBank/DDBJ whole genome shotgun (WGS) entry which is preliminary data.</text>
</comment>
<gene>
    <name evidence="8" type="ORF">QJ036_00060</name>
</gene>
<feature type="domain" description="EamA" evidence="7">
    <location>
        <begin position="150"/>
        <end position="277"/>
    </location>
</feature>
<evidence type="ECO:0000256" key="6">
    <source>
        <dbReference type="SAM" id="Phobius"/>
    </source>
</evidence>
<dbReference type="Proteomes" id="UP001300383">
    <property type="component" value="Unassembled WGS sequence"/>
</dbReference>
<dbReference type="PANTHER" id="PTHR22911">
    <property type="entry name" value="ACYL-MALONYL CONDENSING ENZYME-RELATED"/>
    <property type="match status" value="1"/>
</dbReference>
<dbReference type="InterPro" id="IPR000620">
    <property type="entry name" value="EamA_dom"/>
</dbReference>
<evidence type="ECO:0000256" key="4">
    <source>
        <dbReference type="ARBA" id="ARBA00022989"/>
    </source>
</evidence>
<dbReference type="InterPro" id="IPR037185">
    <property type="entry name" value="EmrE-like"/>
</dbReference>
<evidence type="ECO:0000313" key="8">
    <source>
        <dbReference type="EMBL" id="MDI9240873.1"/>
    </source>
</evidence>
<feature type="transmembrane region" description="Helical" evidence="6">
    <location>
        <begin position="178"/>
        <end position="196"/>
    </location>
</feature>
<dbReference type="Pfam" id="PF00892">
    <property type="entry name" value="EamA"/>
    <property type="match status" value="2"/>
</dbReference>
<feature type="transmembrane region" description="Helical" evidence="6">
    <location>
        <begin position="38"/>
        <end position="54"/>
    </location>
</feature>
<keyword evidence="4 6" id="KW-1133">Transmembrane helix</keyword>
<name>A0AAP4B9S7_9FIRM</name>
<dbReference type="SUPFAM" id="SSF103481">
    <property type="entry name" value="Multidrug resistance efflux transporter EmrE"/>
    <property type="match status" value="2"/>
</dbReference>
<keyword evidence="9" id="KW-1185">Reference proteome</keyword>
<evidence type="ECO:0000256" key="5">
    <source>
        <dbReference type="ARBA" id="ARBA00023136"/>
    </source>
</evidence>
<feature type="transmembrane region" description="Helical" evidence="6">
    <location>
        <begin position="147"/>
        <end position="166"/>
    </location>
</feature>
<feature type="transmembrane region" description="Helical" evidence="6">
    <location>
        <begin position="261"/>
        <end position="280"/>
    </location>
</feature>
<feature type="transmembrane region" description="Helical" evidence="6">
    <location>
        <begin position="66"/>
        <end position="85"/>
    </location>
</feature>
<dbReference type="AlphaFoldDB" id="A0AAP4B9S7"/>
<dbReference type="GO" id="GO:0016020">
    <property type="term" value="C:membrane"/>
    <property type="evidence" value="ECO:0007669"/>
    <property type="project" value="UniProtKB-SubCell"/>
</dbReference>
<reference evidence="8 9" key="1">
    <citation type="submission" date="2023-05" db="EMBL/GenBank/DDBJ databases">
        <title>[ruminococcus] sp. nov., isolated from a pig farm feces dump.</title>
        <authorList>
            <person name="Chang Y.-H."/>
        </authorList>
    </citation>
    <scope>NUCLEOTIDE SEQUENCE [LARGE SCALE GENOMIC DNA]</scope>
    <source>
        <strain evidence="8 9">YH-rum2234</strain>
    </source>
</reference>
<evidence type="ECO:0000313" key="9">
    <source>
        <dbReference type="Proteomes" id="UP001300383"/>
    </source>
</evidence>
<sequence length="287" mass="30974">MSNKTKGILCIMTSAFSWAAMGIFVRLAGDVPSFQKSVFRNLVAMLAAGIYLLASHTKVKLKKGDMPWLLFRATAGTIGLLANFYCLDRMMVADATILNKLAPFFTVLVSVLLLKEKIRLPQAACIIVAFLGALLVVKPGMSGMPVGPALIGVLGGAGAGTAYCIVRLLQKRGVPGPFIVFFFSAFSCVVVLPYVIPNYYPMEWWQLACLLVAGAFAAAGQFAITAAYRFAPAREISVYDYSQVVFSAILGFLFLHQTPDLMSILGYGVIIAASVAMFLYNRKHTAA</sequence>
<keyword evidence="3 6" id="KW-0812">Transmembrane</keyword>
<dbReference type="PANTHER" id="PTHR22911:SF6">
    <property type="entry name" value="SOLUTE CARRIER FAMILY 35 MEMBER G1"/>
    <property type="match status" value="1"/>
</dbReference>
<accession>A0AAP4B9S7</accession>
<comment type="similarity">
    <text evidence="2">Belongs to the EamA transporter family.</text>
</comment>
<dbReference type="RefSeq" id="WP_283229389.1">
    <property type="nucleotide sequence ID" value="NZ_JASGBQ010000001.1"/>
</dbReference>
<feature type="domain" description="EamA" evidence="7">
    <location>
        <begin position="6"/>
        <end position="137"/>
    </location>
</feature>
<evidence type="ECO:0000256" key="3">
    <source>
        <dbReference type="ARBA" id="ARBA00022692"/>
    </source>
</evidence>
<proteinExistence type="inferred from homology"/>
<feature type="transmembrane region" description="Helical" evidence="6">
    <location>
        <begin position="236"/>
        <end position="255"/>
    </location>
</feature>